<keyword evidence="14 18" id="KW-0594">Phospholipid biosynthesis</keyword>
<dbReference type="InParanoid" id="Q6CXG2"/>
<proteinExistence type="inferred from homology"/>
<dbReference type="GO" id="GO:0008444">
    <property type="term" value="F:CDP-diacylglycerol-glycerol-3-phosphate 3-phosphatidyltransferase activity"/>
    <property type="evidence" value="ECO:0007669"/>
    <property type="project" value="UniProtKB-EC"/>
</dbReference>
<keyword evidence="13 18" id="KW-0496">Mitochondrion</keyword>
<comment type="catalytic activity">
    <reaction evidence="16 18">
        <text>a CDP-1,2-diacyl-sn-glycerol + sn-glycerol 3-phosphate = a 1,2-diacyl-sn-glycero-3-phospho-(1'-sn-glycero-3'-phosphate) + CMP + H(+)</text>
        <dbReference type="Rhea" id="RHEA:12593"/>
        <dbReference type="ChEBI" id="CHEBI:15378"/>
        <dbReference type="ChEBI" id="CHEBI:57597"/>
        <dbReference type="ChEBI" id="CHEBI:58332"/>
        <dbReference type="ChEBI" id="CHEBI:60110"/>
        <dbReference type="ChEBI" id="CHEBI:60377"/>
        <dbReference type="EC" id="2.7.8.5"/>
    </reaction>
</comment>
<comment type="pathway">
    <text evidence="2 18">Phospholipid metabolism; phosphatidylglycerol biosynthesis; phosphatidylglycerol from CDP-diacylglycerol: step 1/2.</text>
</comment>
<evidence type="ECO:0000256" key="4">
    <source>
        <dbReference type="ARBA" id="ARBA00010682"/>
    </source>
</evidence>
<dbReference type="GO" id="GO:0005524">
    <property type="term" value="F:ATP binding"/>
    <property type="evidence" value="ECO:0007669"/>
    <property type="project" value="UniProtKB-KW"/>
</dbReference>
<dbReference type="EC" id="2.7.8.5" evidence="5 18"/>
<keyword evidence="15 18" id="KW-1208">Phospholipid metabolism</keyword>
<dbReference type="EMBL" id="CR382121">
    <property type="protein sequence ID" value="CAH02965.1"/>
    <property type="molecule type" value="Genomic_DNA"/>
</dbReference>
<protein>
    <recommendedName>
        <fullName evidence="6 18">CDP-diacylglycerol--glycerol-3-phosphate 3-phosphatidyltransferase</fullName>
        <ecNumber evidence="5 18">2.7.8.5</ecNumber>
    </recommendedName>
</protein>
<evidence type="ECO:0000256" key="11">
    <source>
        <dbReference type="ARBA" id="ARBA00022840"/>
    </source>
</evidence>
<dbReference type="GO" id="GO:0005739">
    <property type="term" value="C:mitochondrion"/>
    <property type="evidence" value="ECO:0007669"/>
    <property type="project" value="UniProtKB-SubCell"/>
</dbReference>
<dbReference type="KEGG" id="kla:KLLA0_A08580g"/>
<evidence type="ECO:0000256" key="18">
    <source>
        <dbReference type="RuleBase" id="RU365024"/>
    </source>
</evidence>
<dbReference type="SUPFAM" id="SSF56024">
    <property type="entry name" value="Phospholipase D/nuclease"/>
    <property type="match status" value="2"/>
</dbReference>
<sequence length="540" mass="61914">MFHRLRSGIERLTCLPVWSNTYKRPVNTRPIVESVKSVSMATVTEESDQQVRKLKLTGQDGNGFLDMVKEKLSFLNTKVYLRQGEVEILDHPVQFYSTLKNKISAAQNRVFMASLYLGKTENDLINCISDSLKKNKDLKVYFMVDGLRGTRETPNKCSASLLAELEKEFGERVEIRLYRTPEFVGWKTLIPKRFNEGLGLQHMKIYGVDEEVILSGANLSNDYFTNRQDRYYVFKNKFLSDYYFKVHQLVSKISYRVRHANNEQKYHLEWPESNVAVEPLKDKHKFIEKCSSIFTDFLRGPSSMGNAHLIKDFSQYPTIVYPVSQFTPLFQPHHDVSTEKPGVLSILSCLSNPMSRWTFTAGYFNMLPEIKQRLLDSPSIQGQVITASPYANGFFQSPGVSGHLPDAYLYLSQGFLKDVHRHGKENHIKLREWKHGIVNQANGWSYHAKGLWLSEPGNDKRPCLTIVGSSNYTRRAYSLDIETNAIVLTKDEQLKTAMQNEIDNLLKNTKEVTLGSFEEDPDRHISTGVKLATKILGNRL</sequence>
<evidence type="ECO:0000256" key="17">
    <source>
        <dbReference type="ARBA" id="ARBA00058636"/>
    </source>
</evidence>
<evidence type="ECO:0000256" key="16">
    <source>
        <dbReference type="ARBA" id="ARBA00048586"/>
    </source>
</evidence>
<dbReference type="CDD" id="cd09137">
    <property type="entry name" value="PLDc_PGS1_euk_2"/>
    <property type="match status" value="1"/>
</dbReference>
<evidence type="ECO:0000256" key="2">
    <source>
        <dbReference type="ARBA" id="ARBA00005042"/>
    </source>
</evidence>
<evidence type="ECO:0000256" key="15">
    <source>
        <dbReference type="ARBA" id="ARBA00023264"/>
    </source>
</evidence>
<keyword evidence="12 18" id="KW-0443">Lipid metabolism</keyword>
<comment type="pathway">
    <text evidence="3">Lipid metabolism.</text>
</comment>
<dbReference type="CDD" id="cd09135">
    <property type="entry name" value="PLDc_PGS1_euk_1"/>
    <property type="match status" value="1"/>
</dbReference>
<dbReference type="Pfam" id="PF00614">
    <property type="entry name" value="PLDc"/>
    <property type="match status" value="1"/>
</dbReference>
<dbReference type="FunCoup" id="Q6CXG2">
    <property type="interactions" value="446"/>
</dbReference>
<dbReference type="OMA" id="HKCLAQC"/>
<gene>
    <name evidence="20" type="ORF">KLLA0_A08580g</name>
</gene>
<evidence type="ECO:0000256" key="14">
    <source>
        <dbReference type="ARBA" id="ARBA00023209"/>
    </source>
</evidence>
<keyword evidence="7 18" id="KW-0444">Lipid biosynthesis</keyword>
<dbReference type="PANTHER" id="PTHR12586">
    <property type="entry name" value="CDP-DIACYLGLYCEROL--SERINE O-PHOSPHATIDYLTRANSFERASE"/>
    <property type="match status" value="1"/>
</dbReference>
<keyword evidence="8 18" id="KW-0808">Transferase</keyword>
<dbReference type="Proteomes" id="UP000000598">
    <property type="component" value="Chromosome A"/>
</dbReference>
<evidence type="ECO:0000256" key="1">
    <source>
        <dbReference type="ARBA" id="ARBA00004173"/>
    </source>
</evidence>
<evidence type="ECO:0000256" key="12">
    <source>
        <dbReference type="ARBA" id="ARBA00023098"/>
    </source>
</evidence>
<evidence type="ECO:0000256" key="13">
    <source>
        <dbReference type="ARBA" id="ARBA00023128"/>
    </source>
</evidence>
<accession>Q6CXG2</accession>
<name>Q6CXG2_KLULA</name>
<dbReference type="PANTHER" id="PTHR12586:SF1">
    <property type="entry name" value="CDP-DIACYLGLYCEROL--GLYCEROL-3-PHOSPHATE 3-PHOSPHATIDYLTRANSFERASE, MITOCHONDRIAL"/>
    <property type="match status" value="1"/>
</dbReference>
<evidence type="ECO:0000256" key="8">
    <source>
        <dbReference type="ARBA" id="ARBA00022679"/>
    </source>
</evidence>
<evidence type="ECO:0000256" key="10">
    <source>
        <dbReference type="ARBA" id="ARBA00022741"/>
    </source>
</evidence>
<keyword evidence="11 18" id="KW-0067">ATP-binding</keyword>
<evidence type="ECO:0000256" key="9">
    <source>
        <dbReference type="ARBA" id="ARBA00022737"/>
    </source>
</evidence>
<keyword evidence="10 18" id="KW-0547">Nucleotide-binding</keyword>
<dbReference type="FunFam" id="3.30.870.10:FF:000046">
    <property type="entry name" value="CDP-diacylglycerol--glycerol-3-phosphate 3-phosphatidyltransferase"/>
    <property type="match status" value="1"/>
</dbReference>
<keyword evidence="9" id="KW-0677">Repeat</keyword>
<comment type="function">
    <text evidence="17">Essential for the viability of mitochondrial petite mutant. Catalyzes the committed step to the synthesis of the acidic phospholipids.</text>
</comment>
<evidence type="ECO:0000313" key="21">
    <source>
        <dbReference type="Proteomes" id="UP000000598"/>
    </source>
</evidence>
<evidence type="ECO:0000256" key="6">
    <source>
        <dbReference type="ARBA" id="ARBA00014944"/>
    </source>
</evidence>
<dbReference type="HOGENOM" id="CLU_030471_1_1_1"/>
<dbReference type="UniPathway" id="UPA00084">
    <property type="reaction ID" value="UER00503"/>
</dbReference>
<feature type="domain" description="PLD phosphodiesterase" evidence="19">
    <location>
        <begin position="197"/>
        <end position="223"/>
    </location>
</feature>
<dbReference type="eggNOG" id="KOG3964">
    <property type="taxonomic scope" value="Eukaryota"/>
</dbReference>
<dbReference type="InterPro" id="IPR016270">
    <property type="entry name" value="PGS1"/>
</dbReference>
<evidence type="ECO:0000256" key="7">
    <source>
        <dbReference type="ARBA" id="ARBA00022516"/>
    </source>
</evidence>
<dbReference type="STRING" id="284590.Q6CXG2"/>
<dbReference type="AlphaFoldDB" id="Q6CXG2"/>
<dbReference type="InterPro" id="IPR001736">
    <property type="entry name" value="PLipase_D/transphosphatidylase"/>
</dbReference>
<evidence type="ECO:0000259" key="19">
    <source>
        <dbReference type="PROSITE" id="PS50035"/>
    </source>
</evidence>
<dbReference type="GO" id="GO:0032049">
    <property type="term" value="P:cardiolipin biosynthetic process"/>
    <property type="evidence" value="ECO:0007669"/>
    <property type="project" value="InterPro"/>
</dbReference>
<evidence type="ECO:0000256" key="3">
    <source>
        <dbReference type="ARBA" id="ARBA00005189"/>
    </source>
</evidence>
<comment type="similarity">
    <text evidence="4 18">Belongs to the CDP-alcohol phosphatidyltransferase class-II family.</text>
</comment>
<comment type="subcellular location">
    <subcellularLocation>
        <location evidence="1 18">Mitochondrion</location>
    </subcellularLocation>
</comment>
<dbReference type="PaxDb" id="284590-Q6CXG2"/>
<dbReference type="FunFam" id="3.30.870.10:FF:000044">
    <property type="entry name" value="CDP-diacylglycerol--glycerol-3-phosphate 3-phosphatidyltransferase"/>
    <property type="match status" value="1"/>
</dbReference>
<evidence type="ECO:0000313" key="20">
    <source>
        <dbReference type="EMBL" id="CAH02965.1"/>
    </source>
</evidence>
<comment type="function">
    <text evidence="18">Functions in the biosynthesis of the anionic phospholipids phosphatidylglycerol and cardiolipin.</text>
</comment>
<dbReference type="PIRSF" id="PIRSF000850">
    <property type="entry name" value="Phospholipase_D_PSS"/>
    <property type="match status" value="1"/>
</dbReference>
<keyword evidence="21" id="KW-1185">Reference proteome</keyword>
<dbReference type="PROSITE" id="PS50035">
    <property type="entry name" value="PLD"/>
    <property type="match status" value="1"/>
</dbReference>
<reference evidence="20 21" key="1">
    <citation type="journal article" date="2004" name="Nature">
        <title>Genome evolution in yeasts.</title>
        <authorList>
            <consortium name="Genolevures"/>
            <person name="Dujon B."/>
            <person name="Sherman D."/>
            <person name="Fischer G."/>
            <person name="Durrens P."/>
            <person name="Casaregola S."/>
            <person name="Lafontaine I."/>
            <person name="de Montigny J."/>
            <person name="Marck C."/>
            <person name="Neuveglise C."/>
            <person name="Talla E."/>
            <person name="Goffard N."/>
            <person name="Frangeul L."/>
            <person name="Aigle M."/>
            <person name="Anthouard V."/>
            <person name="Babour A."/>
            <person name="Barbe V."/>
            <person name="Barnay S."/>
            <person name="Blanchin S."/>
            <person name="Beckerich J.M."/>
            <person name="Beyne E."/>
            <person name="Bleykasten C."/>
            <person name="Boisrame A."/>
            <person name="Boyer J."/>
            <person name="Cattolico L."/>
            <person name="Confanioleri F."/>
            <person name="de Daruvar A."/>
            <person name="Despons L."/>
            <person name="Fabre E."/>
            <person name="Fairhead C."/>
            <person name="Ferry-Dumazet H."/>
            <person name="Groppi A."/>
            <person name="Hantraye F."/>
            <person name="Hennequin C."/>
            <person name="Jauniaux N."/>
            <person name="Joyet P."/>
            <person name="Kachouri R."/>
            <person name="Kerrest A."/>
            <person name="Koszul R."/>
            <person name="Lemaire M."/>
            <person name="Lesur I."/>
            <person name="Ma L."/>
            <person name="Muller H."/>
            <person name="Nicaud J.M."/>
            <person name="Nikolski M."/>
            <person name="Oztas S."/>
            <person name="Ozier-Kalogeropoulos O."/>
            <person name="Pellenz S."/>
            <person name="Potier S."/>
            <person name="Richard G.F."/>
            <person name="Straub M.L."/>
            <person name="Suleau A."/>
            <person name="Swennene D."/>
            <person name="Tekaia F."/>
            <person name="Wesolowski-Louvel M."/>
            <person name="Westhof E."/>
            <person name="Wirth B."/>
            <person name="Zeniou-Meyer M."/>
            <person name="Zivanovic I."/>
            <person name="Bolotin-Fukuhara M."/>
            <person name="Thierry A."/>
            <person name="Bouchier C."/>
            <person name="Caudron B."/>
            <person name="Scarpelli C."/>
            <person name="Gaillardin C."/>
            <person name="Weissenbach J."/>
            <person name="Wincker P."/>
            <person name="Souciet J.L."/>
        </authorList>
    </citation>
    <scope>NUCLEOTIDE SEQUENCE [LARGE SCALE GENOMIC DNA]</scope>
    <source>
        <strain evidence="21">ATCC 8585 / CBS 2359 / DSM 70799 / NBRC 1267 / NRRL Y-1140 / WM37</strain>
    </source>
</reference>
<organism evidence="20 21">
    <name type="scientific">Kluyveromyces lactis (strain ATCC 8585 / CBS 2359 / DSM 70799 / NBRC 1267 / NRRL Y-1140 / WM37)</name>
    <name type="common">Yeast</name>
    <name type="synonym">Candida sphaerica</name>
    <dbReference type="NCBI Taxonomy" id="284590"/>
    <lineage>
        <taxon>Eukaryota</taxon>
        <taxon>Fungi</taxon>
        <taxon>Dikarya</taxon>
        <taxon>Ascomycota</taxon>
        <taxon>Saccharomycotina</taxon>
        <taxon>Saccharomycetes</taxon>
        <taxon>Saccharomycetales</taxon>
        <taxon>Saccharomycetaceae</taxon>
        <taxon>Kluyveromyces</taxon>
    </lineage>
</organism>
<dbReference type="Gene3D" id="3.30.870.10">
    <property type="entry name" value="Endonuclease Chain A"/>
    <property type="match status" value="2"/>
</dbReference>
<dbReference type="SMART" id="SM00155">
    <property type="entry name" value="PLDc"/>
    <property type="match status" value="2"/>
</dbReference>
<evidence type="ECO:0000256" key="5">
    <source>
        <dbReference type="ARBA" id="ARBA00013170"/>
    </source>
</evidence>